<reference evidence="3 4" key="1">
    <citation type="submission" date="2024-11" db="EMBL/GenBank/DDBJ databases">
        <title>Chromosome-level genome assembly of Eucalyptus globulus Labill. provides insights into its genome evolution.</title>
        <authorList>
            <person name="Li X."/>
        </authorList>
    </citation>
    <scope>NUCLEOTIDE SEQUENCE [LARGE SCALE GENOMIC DNA]</scope>
    <source>
        <strain evidence="3">CL2024</strain>
        <tissue evidence="3">Fresh tender leaves</tissue>
    </source>
</reference>
<dbReference type="InterPro" id="IPR006016">
    <property type="entry name" value="UspA"/>
</dbReference>
<dbReference type="PANTHER" id="PTHR47000">
    <property type="entry name" value="ADENINE NUCLEOTIDE ALPHA HYDROLASES-LIKE SUPERFAMILY PROTEIN"/>
    <property type="match status" value="1"/>
</dbReference>
<proteinExistence type="predicted"/>
<dbReference type="AlphaFoldDB" id="A0ABD3LA18"/>
<feature type="region of interest" description="Disordered" evidence="1">
    <location>
        <begin position="33"/>
        <end position="66"/>
    </location>
</feature>
<keyword evidence="4" id="KW-1185">Reference proteome</keyword>
<dbReference type="CDD" id="cd00293">
    <property type="entry name" value="USP-like"/>
    <property type="match status" value="1"/>
</dbReference>
<feature type="compositionally biased region" description="Gly residues" evidence="1">
    <location>
        <begin position="56"/>
        <end position="66"/>
    </location>
</feature>
<organism evidence="3 4">
    <name type="scientific">Eucalyptus globulus</name>
    <name type="common">Tasmanian blue gum</name>
    <dbReference type="NCBI Taxonomy" id="34317"/>
    <lineage>
        <taxon>Eukaryota</taxon>
        <taxon>Viridiplantae</taxon>
        <taxon>Streptophyta</taxon>
        <taxon>Embryophyta</taxon>
        <taxon>Tracheophyta</taxon>
        <taxon>Spermatophyta</taxon>
        <taxon>Magnoliopsida</taxon>
        <taxon>eudicotyledons</taxon>
        <taxon>Gunneridae</taxon>
        <taxon>Pentapetalae</taxon>
        <taxon>rosids</taxon>
        <taxon>malvids</taxon>
        <taxon>Myrtales</taxon>
        <taxon>Myrtaceae</taxon>
        <taxon>Myrtoideae</taxon>
        <taxon>Eucalypteae</taxon>
        <taxon>Eucalyptus</taxon>
    </lineage>
</organism>
<evidence type="ECO:0000313" key="4">
    <source>
        <dbReference type="Proteomes" id="UP001634007"/>
    </source>
</evidence>
<evidence type="ECO:0000256" key="1">
    <source>
        <dbReference type="SAM" id="MobiDB-lite"/>
    </source>
</evidence>
<dbReference type="Gene3D" id="3.40.50.620">
    <property type="entry name" value="HUPs"/>
    <property type="match status" value="1"/>
</dbReference>
<accession>A0ABD3LA18</accession>
<dbReference type="InterPro" id="IPR014729">
    <property type="entry name" value="Rossmann-like_a/b/a_fold"/>
</dbReference>
<feature type="domain" description="UspA" evidence="2">
    <location>
        <begin position="69"/>
        <end position="204"/>
    </location>
</feature>
<evidence type="ECO:0000259" key="2">
    <source>
        <dbReference type="Pfam" id="PF00582"/>
    </source>
</evidence>
<dbReference type="PANTHER" id="PTHR47000:SF3">
    <property type="entry name" value="ADENINE NUCLEOTIDE ALPHA HYDROLASES-LIKE SUPERFAMILY PROTEIN"/>
    <property type="match status" value="1"/>
</dbReference>
<dbReference type="EMBL" id="JBJKBG010000002">
    <property type="protein sequence ID" value="KAL3748653.1"/>
    <property type="molecule type" value="Genomic_DNA"/>
</dbReference>
<dbReference type="Proteomes" id="UP001634007">
    <property type="component" value="Unassembled WGS sequence"/>
</dbReference>
<gene>
    <name evidence="3" type="ORF">ACJRO7_009827</name>
</gene>
<name>A0ABD3LA18_EUCGL</name>
<dbReference type="Pfam" id="PF00582">
    <property type="entry name" value="Usp"/>
    <property type="match status" value="1"/>
</dbReference>
<evidence type="ECO:0000313" key="3">
    <source>
        <dbReference type="EMBL" id="KAL3748653.1"/>
    </source>
</evidence>
<protein>
    <recommendedName>
        <fullName evidence="2">UspA domain-containing protein</fullName>
    </recommendedName>
</protein>
<sequence length="232" mass="25475">MKKVRVRWPRFCTACAVGNGGAGLKINHSYIRSGGHEDEAPKPGFSGSGEDDVSSGGAGGTAGGGGGNKVMVVVDSSLEAKGALEWALSHTVQSQDDAIVLLHVAKPYEGESSREIDGRARELLHSMKSMCQTRRPGVQVEVVLREGQNNKGPIIVEEANRRQVSLLAIGQRKRSMMWRLTRRWSRRWLHRGGVVEYCIENAACLTVGVRRKRSLGGYLITTKRHKNFWLLA</sequence>
<dbReference type="SUPFAM" id="SSF52402">
    <property type="entry name" value="Adenine nucleotide alpha hydrolases-like"/>
    <property type="match status" value="1"/>
</dbReference>
<comment type="caution">
    <text evidence="3">The sequence shown here is derived from an EMBL/GenBank/DDBJ whole genome shotgun (WGS) entry which is preliminary data.</text>
</comment>